<accession>A0A4R6S771</accession>
<keyword evidence="3" id="KW-1185">Reference proteome</keyword>
<comment type="caution">
    <text evidence="2">The sequence shown here is derived from an EMBL/GenBank/DDBJ whole genome shotgun (WGS) entry which is preliminary data.</text>
</comment>
<name>A0A4R6S771_9MICO</name>
<proteinExistence type="predicted"/>
<evidence type="ECO:0000313" key="2">
    <source>
        <dbReference type="EMBL" id="TDP95759.1"/>
    </source>
</evidence>
<sequence length="65" mass="6884">MYSPELRRAGTAQHTGVHQRPTLRAPGKSRKKHPGSLPGPLARTSAQCALHVALPVLIAARAVTP</sequence>
<dbReference type="AlphaFoldDB" id="A0A4R6S771"/>
<gene>
    <name evidence="2" type="ORF">EDF62_0453</name>
</gene>
<evidence type="ECO:0000256" key="1">
    <source>
        <dbReference type="SAM" id="MobiDB-lite"/>
    </source>
</evidence>
<dbReference type="EMBL" id="SNYA01000001">
    <property type="protein sequence ID" value="TDP95759.1"/>
    <property type="molecule type" value="Genomic_DNA"/>
</dbReference>
<protein>
    <submittedName>
        <fullName evidence="2">Uncharacterized protein</fullName>
    </submittedName>
</protein>
<dbReference type="Proteomes" id="UP000295601">
    <property type="component" value="Unassembled WGS sequence"/>
</dbReference>
<evidence type="ECO:0000313" key="3">
    <source>
        <dbReference type="Proteomes" id="UP000295601"/>
    </source>
</evidence>
<feature type="region of interest" description="Disordered" evidence="1">
    <location>
        <begin position="1"/>
        <end position="42"/>
    </location>
</feature>
<reference evidence="2 3" key="1">
    <citation type="submission" date="2019-03" db="EMBL/GenBank/DDBJ databases">
        <title>Genomic analyses of the natural microbiome of Caenorhabditis elegans.</title>
        <authorList>
            <person name="Samuel B."/>
        </authorList>
    </citation>
    <scope>NUCLEOTIDE SEQUENCE [LARGE SCALE GENOMIC DNA]</scope>
    <source>
        <strain evidence="2 3">JUb18</strain>
    </source>
</reference>
<organism evidence="2 3">
    <name type="scientific">Leucobacter luti</name>
    <dbReference type="NCBI Taxonomy" id="340320"/>
    <lineage>
        <taxon>Bacteria</taxon>
        <taxon>Bacillati</taxon>
        <taxon>Actinomycetota</taxon>
        <taxon>Actinomycetes</taxon>
        <taxon>Micrococcales</taxon>
        <taxon>Microbacteriaceae</taxon>
        <taxon>Leucobacter</taxon>
    </lineage>
</organism>